<dbReference type="PANTHER" id="PTHR47214">
    <property type="entry name" value="PROTEIN ROUGH SHEATH 2 HOMOLOG"/>
    <property type="match status" value="1"/>
</dbReference>
<comment type="caution">
    <text evidence="3">The sequence shown here is derived from an EMBL/GenBank/DDBJ whole genome shotgun (WGS) entry which is preliminary data.</text>
</comment>
<proteinExistence type="predicted"/>
<reference evidence="3 4" key="1">
    <citation type="submission" date="2024-01" db="EMBL/GenBank/DDBJ databases">
        <title>The complete chloroplast genome sequence of Lithospermum erythrorhizon: insights into the phylogenetic relationship among Boraginaceae species and the maternal lineages of purple gromwells.</title>
        <authorList>
            <person name="Okada T."/>
            <person name="Watanabe K."/>
        </authorList>
    </citation>
    <scope>NUCLEOTIDE SEQUENCE [LARGE SCALE GENOMIC DNA]</scope>
</reference>
<evidence type="ECO:0008006" key="5">
    <source>
        <dbReference type="Google" id="ProtNLM"/>
    </source>
</evidence>
<feature type="coiled-coil region" evidence="1">
    <location>
        <begin position="113"/>
        <end position="174"/>
    </location>
</feature>
<name>A0AAV3NKQ8_LITER</name>
<evidence type="ECO:0000256" key="2">
    <source>
        <dbReference type="SAM" id="MobiDB-lite"/>
    </source>
</evidence>
<dbReference type="AlphaFoldDB" id="A0AAV3NKQ8"/>
<feature type="region of interest" description="Disordered" evidence="2">
    <location>
        <begin position="1"/>
        <end position="23"/>
    </location>
</feature>
<accession>A0AAV3NKQ8</accession>
<sequence>MATSGGGFHQGDPSAAPGTTILPPWLSNSRAATNVRSSSPSVTLSLSPTTIQSAPGIGWFHPESAIGNVPSHVMAASPYAEVPMIPELVECCKELEEIHRAWTTHKKEAAWRLRRVELQLESEKASRKREKLEEIEAKISALKEEQKVALDRIEADYKEQLASLRRDAESKDQKLAEQWAAKHVRLTKFLEQMGCRSALSDPSGR</sequence>
<dbReference type="PANTHER" id="PTHR47214:SF3">
    <property type="entry name" value="TRANSCRIPTION FACTOR AS1"/>
    <property type="match status" value="1"/>
</dbReference>
<keyword evidence="4" id="KW-1185">Reference proteome</keyword>
<evidence type="ECO:0000313" key="3">
    <source>
        <dbReference type="EMBL" id="GAA0139944.1"/>
    </source>
</evidence>
<dbReference type="EMBL" id="BAABME010000133">
    <property type="protein sequence ID" value="GAA0139944.1"/>
    <property type="molecule type" value="Genomic_DNA"/>
</dbReference>
<dbReference type="Proteomes" id="UP001454036">
    <property type="component" value="Unassembled WGS sequence"/>
</dbReference>
<evidence type="ECO:0000256" key="1">
    <source>
        <dbReference type="SAM" id="Coils"/>
    </source>
</evidence>
<gene>
    <name evidence="3" type="ORF">LIER_01389</name>
</gene>
<organism evidence="3 4">
    <name type="scientific">Lithospermum erythrorhizon</name>
    <name type="common">Purple gromwell</name>
    <name type="synonym">Lithospermum officinale var. erythrorhizon</name>
    <dbReference type="NCBI Taxonomy" id="34254"/>
    <lineage>
        <taxon>Eukaryota</taxon>
        <taxon>Viridiplantae</taxon>
        <taxon>Streptophyta</taxon>
        <taxon>Embryophyta</taxon>
        <taxon>Tracheophyta</taxon>
        <taxon>Spermatophyta</taxon>
        <taxon>Magnoliopsida</taxon>
        <taxon>eudicotyledons</taxon>
        <taxon>Gunneridae</taxon>
        <taxon>Pentapetalae</taxon>
        <taxon>asterids</taxon>
        <taxon>lamiids</taxon>
        <taxon>Boraginales</taxon>
        <taxon>Boraginaceae</taxon>
        <taxon>Boraginoideae</taxon>
        <taxon>Lithospermeae</taxon>
        <taxon>Lithospermum</taxon>
    </lineage>
</organism>
<protein>
    <recommendedName>
        <fullName evidence="5">Transcription factor AS1</fullName>
    </recommendedName>
</protein>
<evidence type="ECO:0000313" key="4">
    <source>
        <dbReference type="Proteomes" id="UP001454036"/>
    </source>
</evidence>
<keyword evidence="1" id="KW-0175">Coiled coil</keyword>
<dbReference type="InterPro" id="IPR052844">
    <property type="entry name" value="Leaf_Dev_Regulator"/>
</dbReference>